<gene>
    <name evidence="1" type="ORF">LCGC14_0224810</name>
</gene>
<organism evidence="1">
    <name type="scientific">marine sediment metagenome</name>
    <dbReference type="NCBI Taxonomy" id="412755"/>
    <lineage>
        <taxon>unclassified sequences</taxon>
        <taxon>metagenomes</taxon>
        <taxon>ecological metagenomes</taxon>
    </lineage>
</organism>
<accession>A0A0F9UTU9</accession>
<proteinExistence type="predicted"/>
<reference evidence="1" key="1">
    <citation type="journal article" date="2015" name="Nature">
        <title>Complex archaea that bridge the gap between prokaryotes and eukaryotes.</title>
        <authorList>
            <person name="Spang A."/>
            <person name="Saw J.H."/>
            <person name="Jorgensen S.L."/>
            <person name="Zaremba-Niedzwiedzka K."/>
            <person name="Martijn J."/>
            <person name="Lind A.E."/>
            <person name="van Eijk R."/>
            <person name="Schleper C."/>
            <person name="Guy L."/>
            <person name="Ettema T.J."/>
        </authorList>
    </citation>
    <scope>NUCLEOTIDE SEQUENCE</scope>
</reference>
<evidence type="ECO:0000313" key="1">
    <source>
        <dbReference type="EMBL" id="KKN90897.1"/>
    </source>
</evidence>
<dbReference type="AlphaFoldDB" id="A0A0F9UTU9"/>
<name>A0A0F9UTU9_9ZZZZ</name>
<dbReference type="EMBL" id="LAZR01000107">
    <property type="protein sequence ID" value="KKN90897.1"/>
    <property type="molecule type" value="Genomic_DNA"/>
</dbReference>
<comment type="caution">
    <text evidence="1">The sequence shown here is derived from an EMBL/GenBank/DDBJ whole genome shotgun (WGS) entry which is preliminary data.</text>
</comment>
<sequence length="54" mass="6772">MKVHCNYDNDGNCYYPECWEGCNSKIMKLNLFQYIKYKYYLWKMKKDDEKEKLD</sequence>
<protein>
    <submittedName>
        <fullName evidence="1">Uncharacterized protein</fullName>
    </submittedName>
</protein>